<evidence type="ECO:0000313" key="2">
    <source>
        <dbReference type="Proteomes" id="UP001231189"/>
    </source>
</evidence>
<sequence length="148" mass="17226">MSLWAALSPRFQPFPRSLVLDASRLLAGERLVVAMSVEVVEFLSSASMRRRPASSVAARWRDISRACSRGLRLLVPLRRLLLCRLSFRICNVGLVPRREPWVLAVVRAVVCVGLRLQLRLRWWWRRRRQRAVVEAKHGVHRLQTARHF</sequence>
<keyword evidence="2" id="KW-1185">Reference proteome</keyword>
<name>A0AAD8VTM8_LOLMU</name>
<protein>
    <submittedName>
        <fullName evidence="1">Uncharacterized protein</fullName>
    </submittedName>
</protein>
<accession>A0AAD8VTM8</accession>
<proteinExistence type="predicted"/>
<reference evidence="1" key="1">
    <citation type="submission" date="2023-07" db="EMBL/GenBank/DDBJ databases">
        <title>A chromosome-level genome assembly of Lolium multiflorum.</title>
        <authorList>
            <person name="Chen Y."/>
            <person name="Copetti D."/>
            <person name="Kolliker R."/>
            <person name="Studer B."/>
        </authorList>
    </citation>
    <scope>NUCLEOTIDE SEQUENCE</scope>
    <source>
        <strain evidence="1">02402/16</strain>
        <tissue evidence="1">Leaf</tissue>
    </source>
</reference>
<organism evidence="1 2">
    <name type="scientific">Lolium multiflorum</name>
    <name type="common">Italian ryegrass</name>
    <name type="synonym">Lolium perenne subsp. multiflorum</name>
    <dbReference type="NCBI Taxonomy" id="4521"/>
    <lineage>
        <taxon>Eukaryota</taxon>
        <taxon>Viridiplantae</taxon>
        <taxon>Streptophyta</taxon>
        <taxon>Embryophyta</taxon>
        <taxon>Tracheophyta</taxon>
        <taxon>Spermatophyta</taxon>
        <taxon>Magnoliopsida</taxon>
        <taxon>Liliopsida</taxon>
        <taxon>Poales</taxon>
        <taxon>Poaceae</taxon>
        <taxon>BOP clade</taxon>
        <taxon>Pooideae</taxon>
        <taxon>Poodae</taxon>
        <taxon>Poeae</taxon>
        <taxon>Poeae Chloroplast Group 2 (Poeae type)</taxon>
        <taxon>Loliodinae</taxon>
        <taxon>Loliinae</taxon>
        <taxon>Lolium</taxon>
    </lineage>
</organism>
<comment type="caution">
    <text evidence="1">The sequence shown here is derived from an EMBL/GenBank/DDBJ whole genome shotgun (WGS) entry which is preliminary data.</text>
</comment>
<dbReference type="EMBL" id="JAUUTY010000006">
    <property type="protein sequence ID" value="KAK1619337.1"/>
    <property type="molecule type" value="Genomic_DNA"/>
</dbReference>
<gene>
    <name evidence="1" type="ORF">QYE76_024854</name>
</gene>
<evidence type="ECO:0000313" key="1">
    <source>
        <dbReference type="EMBL" id="KAK1619337.1"/>
    </source>
</evidence>
<dbReference type="Proteomes" id="UP001231189">
    <property type="component" value="Unassembled WGS sequence"/>
</dbReference>
<dbReference type="AlphaFoldDB" id="A0AAD8VTM8"/>